<evidence type="ECO:0000259" key="14">
    <source>
        <dbReference type="PROSITE" id="PS50110"/>
    </source>
</evidence>
<evidence type="ECO:0000256" key="2">
    <source>
        <dbReference type="ARBA" id="ARBA00018672"/>
    </source>
</evidence>
<dbReference type="EMBL" id="LGTC01000001">
    <property type="protein sequence ID" value="KNY26467.1"/>
    <property type="molecule type" value="Genomic_DNA"/>
</dbReference>
<dbReference type="Proteomes" id="UP000036923">
    <property type="component" value="Unassembled WGS sequence"/>
</dbReference>
<evidence type="ECO:0000256" key="5">
    <source>
        <dbReference type="ARBA" id="ARBA00023012"/>
    </source>
</evidence>
<dbReference type="InterPro" id="IPR051552">
    <property type="entry name" value="HptR"/>
</dbReference>
<dbReference type="AlphaFoldDB" id="A0A0L6JM37"/>
<dbReference type="STRING" id="398512.Bccel_1729"/>
<dbReference type="PRINTS" id="PR00032">
    <property type="entry name" value="HTHARAC"/>
</dbReference>
<feature type="coiled-coil region" evidence="11">
    <location>
        <begin position="109"/>
        <end position="143"/>
    </location>
</feature>
<dbReference type="SUPFAM" id="SSF52172">
    <property type="entry name" value="CheY-like"/>
    <property type="match status" value="1"/>
</dbReference>
<feature type="compositionally biased region" description="Low complexity" evidence="12">
    <location>
        <begin position="158"/>
        <end position="167"/>
    </location>
</feature>
<evidence type="ECO:0000259" key="13">
    <source>
        <dbReference type="PROSITE" id="PS01124"/>
    </source>
</evidence>
<dbReference type="eggNOG" id="COG4753">
    <property type="taxonomic scope" value="Bacteria"/>
</dbReference>
<dbReference type="InterPro" id="IPR011006">
    <property type="entry name" value="CheY-like_superfamily"/>
</dbReference>
<sequence>MIKVVIIDDEEIIREGLRKIIDWNSMNCEIIGEAEDGEDGLELINSLQPDIIVTDIRMSSKSGLEMISEIKSIKEDCRIIILTGFRDFEYAREALKLGAFRYLLKPSKVDEITQAIKDAIKEIKKVKEKKEHYKLLVKRANEIQGSRKYYLQDFLDPNDNNNDGPDGTNSKGNGNEVSESSKNSKYLVNRALIYLRENYSKNINLKTLSEELYISTWYLSKLLKKETGSNFIDILNNIRVEEAKKLLGDPKYKIYEIAEVVGFSDVTYFYRLFKKLTGMTPMEYKNSML</sequence>
<proteinExistence type="predicted"/>
<keyword evidence="4 10" id="KW-0597">Phosphoprotein</keyword>
<dbReference type="PROSITE" id="PS00041">
    <property type="entry name" value="HTH_ARAC_FAMILY_1"/>
    <property type="match status" value="1"/>
</dbReference>
<keyword evidence="16" id="KW-1185">Reference proteome</keyword>
<feature type="domain" description="HTH araC/xylS-type" evidence="13">
    <location>
        <begin position="189"/>
        <end position="287"/>
    </location>
</feature>
<keyword evidence="7" id="KW-0238">DNA-binding</keyword>
<dbReference type="InterPro" id="IPR018060">
    <property type="entry name" value="HTH_AraC"/>
</dbReference>
<name>A0A0L6JM37_9FIRM</name>
<evidence type="ECO:0000256" key="6">
    <source>
        <dbReference type="ARBA" id="ARBA00023015"/>
    </source>
</evidence>
<dbReference type="GO" id="GO:0043565">
    <property type="term" value="F:sequence-specific DNA binding"/>
    <property type="evidence" value="ECO:0007669"/>
    <property type="project" value="InterPro"/>
</dbReference>
<evidence type="ECO:0000256" key="11">
    <source>
        <dbReference type="SAM" id="Coils"/>
    </source>
</evidence>
<evidence type="ECO:0000256" key="4">
    <source>
        <dbReference type="ARBA" id="ARBA00022553"/>
    </source>
</evidence>
<dbReference type="InterPro" id="IPR009057">
    <property type="entry name" value="Homeodomain-like_sf"/>
</dbReference>
<organism evidence="15 16">
    <name type="scientific">Pseudobacteroides cellulosolvens ATCC 35603 = DSM 2933</name>
    <dbReference type="NCBI Taxonomy" id="398512"/>
    <lineage>
        <taxon>Bacteria</taxon>
        <taxon>Bacillati</taxon>
        <taxon>Bacillota</taxon>
        <taxon>Clostridia</taxon>
        <taxon>Eubacteriales</taxon>
        <taxon>Oscillospiraceae</taxon>
        <taxon>Pseudobacteroides</taxon>
    </lineage>
</organism>
<evidence type="ECO:0000313" key="15">
    <source>
        <dbReference type="EMBL" id="KNY26467.1"/>
    </source>
</evidence>
<reference evidence="16" key="1">
    <citation type="submission" date="2015-07" db="EMBL/GenBank/DDBJ databases">
        <title>Near-Complete Genome Sequence of the Cellulolytic Bacterium Bacteroides (Pseudobacteroides) cellulosolvens ATCC 35603.</title>
        <authorList>
            <person name="Dassa B."/>
            <person name="Utturkar S.M."/>
            <person name="Klingeman D.M."/>
            <person name="Hurt R.A."/>
            <person name="Keller M."/>
            <person name="Xu J."/>
            <person name="Reddy Y.H.K."/>
            <person name="Borovok I."/>
            <person name="Grinberg I.R."/>
            <person name="Lamed R."/>
            <person name="Zhivin O."/>
            <person name="Bayer E.A."/>
            <person name="Brown S.D."/>
        </authorList>
    </citation>
    <scope>NUCLEOTIDE SEQUENCE [LARGE SCALE GENOMIC DNA]</scope>
    <source>
        <strain evidence="16">DSM 2933</strain>
    </source>
</reference>
<dbReference type="InterPro" id="IPR018062">
    <property type="entry name" value="HTH_AraC-typ_CS"/>
</dbReference>
<keyword evidence="11" id="KW-0175">Coiled coil</keyword>
<dbReference type="SUPFAM" id="SSF46689">
    <property type="entry name" value="Homeodomain-like"/>
    <property type="match status" value="1"/>
</dbReference>
<evidence type="ECO:0000256" key="7">
    <source>
        <dbReference type="ARBA" id="ARBA00023125"/>
    </source>
</evidence>
<keyword evidence="3" id="KW-0963">Cytoplasm</keyword>
<dbReference type="PROSITE" id="PS01124">
    <property type="entry name" value="HTH_ARAC_FAMILY_2"/>
    <property type="match status" value="1"/>
</dbReference>
<dbReference type="InterPro" id="IPR020449">
    <property type="entry name" value="Tscrpt_reg_AraC-type_HTH"/>
</dbReference>
<evidence type="ECO:0000256" key="12">
    <source>
        <dbReference type="SAM" id="MobiDB-lite"/>
    </source>
</evidence>
<dbReference type="CDD" id="cd17536">
    <property type="entry name" value="REC_YesN-like"/>
    <property type="match status" value="1"/>
</dbReference>
<dbReference type="eggNOG" id="COG2207">
    <property type="taxonomic scope" value="Bacteria"/>
</dbReference>
<evidence type="ECO:0000256" key="10">
    <source>
        <dbReference type="PROSITE-ProRule" id="PRU00169"/>
    </source>
</evidence>
<feature type="compositionally biased region" description="Polar residues" evidence="12">
    <location>
        <begin position="168"/>
        <end position="182"/>
    </location>
</feature>
<gene>
    <name evidence="15" type="ORF">Bccel_1729</name>
</gene>
<evidence type="ECO:0000256" key="3">
    <source>
        <dbReference type="ARBA" id="ARBA00022490"/>
    </source>
</evidence>
<dbReference type="PROSITE" id="PS50110">
    <property type="entry name" value="RESPONSE_REGULATORY"/>
    <property type="match status" value="1"/>
</dbReference>
<feature type="domain" description="Response regulatory" evidence="14">
    <location>
        <begin position="3"/>
        <end position="120"/>
    </location>
</feature>
<dbReference type="GO" id="GO:0003700">
    <property type="term" value="F:DNA-binding transcription factor activity"/>
    <property type="evidence" value="ECO:0007669"/>
    <property type="project" value="InterPro"/>
</dbReference>
<protein>
    <recommendedName>
        <fullName evidence="2">Stage 0 sporulation protein A homolog</fullName>
    </recommendedName>
</protein>
<dbReference type="RefSeq" id="WP_036941265.1">
    <property type="nucleotide sequence ID" value="NZ_JQKC01000015.1"/>
</dbReference>
<feature type="region of interest" description="Disordered" evidence="12">
    <location>
        <begin position="158"/>
        <end position="182"/>
    </location>
</feature>
<comment type="function">
    <text evidence="9">May play the central regulatory role in sporulation. It may be an element of the effector pathway responsible for the activation of sporulation genes in response to nutritional stress. Spo0A may act in concert with spo0H (a sigma factor) to control the expression of some genes that are critical to the sporulation process.</text>
</comment>
<dbReference type="Gene3D" id="1.10.10.60">
    <property type="entry name" value="Homeodomain-like"/>
    <property type="match status" value="2"/>
</dbReference>
<dbReference type="GO" id="GO:0005737">
    <property type="term" value="C:cytoplasm"/>
    <property type="evidence" value="ECO:0007669"/>
    <property type="project" value="UniProtKB-SubCell"/>
</dbReference>
<dbReference type="Gene3D" id="3.40.50.2300">
    <property type="match status" value="1"/>
</dbReference>
<evidence type="ECO:0000313" key="16">
    <source>
        <dbReference type="Proteomes" id="UP000036923"/>
    </source>
</evidence>
<dbReference type="OrthoDB" id="3190595at2"/>
<dbReference type="PANTHER" id="PTHR42713:SF3">
    <property type="entry name" value="TRANSCRIPTIONAL REGULATORY PROTEIN HPTR"/>
    <property type="match status" value="1"/>
</dbReference>
<feature type="modified residue" description="4-aspartylphosphate" evidence="10">
    <location>
        <position position="55"/>
    </location>
</feature>
<comment type="caution">
    <text evidence="15">The sequence shown here is derived from an EMBL/GenBank/DDBJ whole genome shotgun (WGS) entry which is preliminary data.</text>
</comment>
<evidence type="ECO:0000256" key="8">
    <source>
        <dbReference type="ARBA" id="ARBA00023163"/>
    </source>
</evidence>
<accession>A0A0L6JM37</accession>
<keyword evidence="8" id="KW-0804">Transcription</keyword>
<evidence type="ECO:0000256" key="1">
    <source>
        <dbReference type="ARBA" id="ARBA00004496"/>
    </source>
</evidence>
<dbReference type="SMART" id="SM00448">
    <property type="entry name" value="REC"/>
    <property type="match status" value="1"/>
</dbReference>
<comment type="subcellular location">
    <subcellularLocation>
        <location evidence="1">Cytoplasm</location>
    </subcellularLocation>
</comment>
<keyword evidence="5" id="KW-0902">Two-component regulatory system</keyword>
<dbReference type="Pfam" id="PF00072">
    <property type="entry name" value="Response_reg"/>
    <property type="match status" value="1"/>
</dbReference>
<evidence type="ECO:0000256" key="9">
    <source>
        <dbReference type="ARBA" id="ARBA00024867"/>
    </source>
</evidence>
<dbReference type="PANTHER" id="PTHR42713">
    <property type="entry name" value="HISTIDINE KINASE-RELATED"/>
    <property type="match status" value="1"/>
</dbReference>
<dbReference type="InterPro" id="IPR001789">
    <property type="entry name" value="Sig_transdc_resp-reg_receiver"/>
</dbReference>
<dbReference type="GO" id="GO:0000160">
    <property type="term" value="P:phosphorelay signal transduction system"/>
    <property type="evidence" value="ECO:0007669"/>
    <property type="project" value="UniProtKB-KW"/>
</dbReference>
<dbReference type="Pfam" id="PF12833">
    <property type="entry name" value="HTH_18"/>
    <property type="match status" value="1"/>
</dbReference>
<dbReference type="SMART" id="SM00342">
    <property type="entry name" value="HTH_ARAC"/>
    <property type="match status" value="1"/>
</dbReference>
<keyword evidence="6" id="KW-0805">Transcription regulation</keyword>